<reference evidence="3 4" key="1">
    <citation type="journal article" date="2006" name="Science">
        <title>Genome of rice cluster I archaea -- the key methane producers in the rice rhizosphere.</title>
        <authorList>
            <person name="Erkel C."/>
            <person name="Kube M."/>
            <person name="Reinhardt R."/>
            <person name="Liesack W."/>
        </authorList>
    </citation>
    <scope>NUCLEOTIDE SEQUENCE [LARGE SCALE GENOMIC DNA]</scope>
    <source>
        <strain evidence="4">DSM 22066 / NBRC 105507 / MRE50</strain>
    </source>
</reference>
<dbReference type="KEGG" id="rci:RRC403"/>
<dbReference type="EMBL" id="AM114193">
    <property type="protein sequence ID" value="CAJ38110.1"/>
    <property type="molecule type" value="Genomic_DNA"/>
</dbReference>
<sequence length="188" mass="20595">MTDGMTDEIFEEGITETIVTTLSAAGVPNAAPMGVIKRGESLFIRMYPGSRTYANVKETGHLVANIVTDPVLFVTTAFEDLENSYYLPQQDMPPVIKDAYAWAYFKADVQGTVKLSTVCSKILKTRVPRFSRGFASVIDATITGTRLSILGQPGKSRILDDDILVRKCGTPRDIEAMDRLKKLLGLSA</sequence>
<dbReference type="InterPro" id="IPR012349">
    <property type="entry name" value="Split_barrel_FMN-bd"/>
</dbReference>
<evidence type="ECO:0000313" key="3">
    <source>
        <dbReference type="EMBL" id="CAJ38110.1"/>
    </source>
</evidence>
<protein>
    <recommendedName>
        <fullName evidence="5">DUF447 family protein</fullName>
    </recommendedName>
</protein>
<dbReference type="SUPFAM" id="SSF50475">
    <property type="entry name" value="FMN-binding split barrel"/>
    <property type="match status" value="1"/>
</dbReference>
<proteinExistence type="predicted"/>
<dbReference type="InterPro" id="IPR007386">
    <property type="entry name" value="DUF447_N"/>
</dbReference>
<evidence type="ECO:0000259" key="2">
    <source>
        <dbReference type="Pfam" id="PF20766"/>
    </source>
</evidence>
<dbReference type="GeneID" id="5143032"/>
<dbReference type="Gene3D" id="2.30.110.10">
    <property type="entry name" value="Electron Transport, Fmn-binding Protein, Chain A"/>
    <property type="match status" value="1"/>
</dbReference>
<dbReference type="AlphaFoldDB" id="Q0W0I3"/>
<keyword evidence="4" id="KW-1185">Reference proteome</keyword>
<name>Q0W0I3_METAR</name>
<dbReference type="RefSeq" id="WP_012034481.1">
    <property type="nucleotide sequence ID" value="NC_009464.1"/>
</dbReference>
<evidence type="ECO:0008006" key="5">
    <source>
        <dbReference type="Google" id="ProtNLM"/>
    </source>
</evidence>
<dbReference type="Pfam" id="PF20766">
    <property type="entry name" value="DUF447_C"/>
    <property type="match status" value="1"/>
</dbReference>
<accession>Q0W0I3</accession>
<dbReference type="Pfam" id="PF04289">
    <property type="entry name" value="DUF447_N"/>
    <property type="match status" value="1"/>
</dbReference>
<organism evidence="3 4">
    <name type="scientific">Methanocella arvoryzae (strain DSM 22066 / NBRC 105507 / MRE50)</name>
    <dbReference type="NCBI Taxonomy" id="351160"/>
    <lineage>
        <taxon>Archaea</taxon>
        <taxon>Methanobacteriati</taxon>
        <taxon>Methanobacteriota</taxon>
        <taxon>Stenosarchaea group</taxon>
        <taxon>Methanomicrobia</taxon>
        <taxon>Methanocellales</taxon>
        <taxon>Methanocellaceae</taxon>
        <taxon>Methanocella</taxon>
    </lineage>
</organism>
<dbReference type="Proteomes" id="UP000000663">
    <property type="component" value="Chromosome"/>
</dbReference>
<dbReference type="STRING" id="351160.RRC403"/>
<dbReference type="eggNOG" id="arCOG04458">
    <property type="taxonomic scope" value="Archaea"/>
</dbReference>
<dbReference type="Gene3D" id="1.20.58.290">
    <property type="entry name" value="Hypothetical membrane protein ta0354_69_121"/>
    <property type="match status" value="1"/>
</dbReference>
<dbReference type="InterPro" id="IPR049288">
    <property type="entry name" value="DUF447_C"/>
</dbReference>
<evidence type="ECO:0000259" key="1">
    <source>
        <dbReference type="Pfam" id="PF04289"/>
    </source>
</evidence>
<gene>
    <name evidence="3" type="ORF">RRC403</name>
</gene>
<evidence type="ECO:0000313" key="4">
    <source>
        <dbReference type="Proteomes" id="UP000000663"/>
    </source>
</evidence>
<feature type="domain" description="DUF447" evidence="2">
    <location>
        <begin position="131"/>
        <end position="182"/>
    </location>
</feature>
<feature type="domain" description="DUF447" evidence="1">
    <location>
        <begin position="15"/>
        <end position="122"/>
    </location>
</feature>